<feature type="signal peptide" evidence="1">
    <location>
        <begin position="1"/>
        <end position="18"/>
    </location>
</feature>
<proteinExistence type="predicted"/>
<sequence length="207" mass="22915">MKKLVLSLLFLFPAVLFAQEEEVKATFDSFKAAMVEGNTDAVLALTSASSMEYYSNMLDMVLYADSAKVAALPLIQKIGVLGTRVRIPKEDLIGMDGESFFRYNIDNNKQNSQQIQMLGIGDVMSVDDNTAQGQVTANGQALPMSINFVQEGSDWKIDMSSLENMSEGQLNQIIQQSGMDFNQFLKMAMAQQGMEVDDSIWQPLAEK</sequence>
<dbReference type="RefSeq" id="WP_225696913.1">
    <property type="nucleotide sequence ID" value="NZ_JAIXNE010000001.1"/>
</dbReference>
<accession>A0A9X1KYN5</accession>
<name>A0A9X1KYN5_9BACT</name>
<dbReference type="EMBL" id="JAIXNE010000001">
    <property type="protein sequence ID" value="MCA6073801.1"/>
    <property type="molecule type" value="Genomic_DNA"/>
</dbReference>
<organism evidence="2 3">
    <name type="scientific">Fulvivirga sedimenti</name>
    <dbReference type="NCBI Taxonomy" id="2879465"/>
    <lineage>
        <taxon>Bacteria</taxon>
        <taxon>Pseudomonadati</taxon>
        <taxon>Bacteroidota</taxon>
        <taxon>Cytophagia</taxon>
        <taxon>Cytophagales</taxon>
        <taxon>Fulvivirgaceae</taxon>
        <taxon>Fulvivirga</taxon>
    </lineage>
</organism>
<reference evidence="2" key="1">
    <citation type="submission" date="2021-09" db="EMBL/GenBank/DDBJ databases">
        <title>Fulvivirga sp. isolated from coastal sediment.</title>
        <authorList>
            <person name="Yu H."/>
        </authorList>
    </citation>
    <scope>NUCLEOTIDE SEQUENCE</scope>
    <source>
        <strain evidence="2">1062</strain>
    </source>
</reference>
<dbReference type="AlphaFoldDB" id="A0A9X1KYN5"/>
<gene>
    <name evidence="2" type="ORF">LDX50_02925</name>
</gene>
<evidence type="ECO:0000256" key="1">
    <source>
        <dbReference type="SAM" id="SignalP"/>
    </source>
</evidence>
<keyword evidence="1" id="KW-0732">Signal</keyword>
<feature type="chain" id="PRO_5040994478" description="DUF4878 domain-containing protein" evidence="1">
    <location>
        <begin position="19"/>
        <end position="207"/>
    </location>
</feature>
<protein>
    <recommendedName>
        <fullName evidence="4">DUF4878 domain-containing protein</fullName>
    </recommendedName>
</protein>
<evidence type="ECO:0008006" key="4">
    <source>
        <dbReference type="Google" id="ProtNLM"/>
    </source>
</evidence>
<evidence type="ECO:0000313" key="3">
    <source>
        <dbReference type="Proteomes" id="UP001139409"/>
    </source>
</evidence>
<keyword evidence="3" id="KW-1185">Reference proteome</keyword>
<comment type="caution">
    <text evidence="2">The sequence shown here is derived from an EMBL/GenBank/DDBJ whole genome shotgun (WGS) entry which is preliminary data.</text>
</comment>
<dbReference type="Proteomes" id="UP001139409">
    <property type="component" value="Unassembled WGS sequence"/>
</dbReference>
<evidence type="ECO:0000313" key="2">
    <source>
        <dbReference type="EMBL" id="MCA6073801.1"/>
    </source>
</evidence>